<keyword evidence="2" id="KW-1185">Reference proteome</keyword>
<name>A0A165LSP4_EXIGL</name>
<gene>
    <name evidence="1" type="ORF">EXIGLDRAFT_322478</name>
</gene>
<organism evidence="1 2">
    <name type="scientific">Exidia glandulosa HHB12029</name>
    <dbReference type="NCBI Taxonomy" id="1314781"/>
    <lineage>
        <taxon>Eukaryota</taxon>
        <taxon>Fungi</taxon>
        <taxon>Dikarya</taxon>
        <taxon>Basidiomycota</taxon>
        <taxon>Agaricomycotina</taxon>
        <taxon>Agaricomycetes</taxon>
        <taxon>Auriculariales</taxon>
        <taxon>Exidiaceae</taxon>
        <taxon>Exidia</taxon>
    </lineage>
</organism>
<proteinExistence type="predicted"/>
<dbReference type="InParanoid" id="A0A165LSP4"/>
<protein>
    <submittedName>
        <fullName evidence="1">Uncharacterized protein</fullName>
    </submittedName>
</protein>
<dbReference type="AlphaFoldDB" id="A0A165LSP4"/>
<evidence type="ECO:0000313" key="1">
    <source>
        <dbReference type="EMBL" id="KZV98271.1"/>
    </source>
</evidence>
<accession>A0A165LSP4</accession>
<reference evidence="1 2" key="1">
    <citation type="journal article" date="2016" name="Mol. Biol. Evol.">
        <title>Comparative Genomics of Early-Diverging Mushroom-Forming Fungi Provides Insights into the Origins of Lignocellulose Decay Capabilities.</title>
        <authorList>
            <person name="Nagy L.G."/>
            <person name="Riley R."/>
            <person name="Tritt A."/>
            <person name="Adam C."/>
            <person name="Daum C."/>
            <person name="Floudas D."/>
            <person name="Sun H."/>
            <person name="Yadav J.S."/>
            <person name="Pangilinan J."/>
            <person name="Larsson K.H."/>
            <person name="Matsuura K."/>
            <person name="Barry K."/>
            <person name="Labutti K."/>
            <person name="Kuo R."/>
            <person name="Ohm R.A."/>
            <person name="Bhattacharya S.S."/>
            <person name="Shirouzu T."/>
            <person name="Yoshinaga Y."/>
            <person name="Martin F.M."/>
            <person name="Grigoriev I.V."/>
            <person name="Hibbett D.S."/>
        </authorList>
    </citation>
    <scope>NUCLEOTIDE SEQUENCE [LARGE SCALE GENOMIC DNA]</scope>
    <source>
        <strain evidence="1 2">HHB12029</strain>
    </source>
</reference>
<dbReference type="EMBL" id="KV425921">
    <property type="protein sequence ID" value="KZV98271.1"/>
    <property type="molecule type" value="Genomic_DNA"/>
</dbReference>
<sequence>MTHIICKITSPLPSRPPSPLLEYSHRSVRAAISHGPVAVIVSDDVCAFLLTQLYTRTKRMHFFISLRPDLML</sequence>
<evidence type="ECO:0000313" key="2">
    <source>
        <dbReference type="Proteomes" id="UP000077266"/>
    </source>
</evidence>
<dbReference type="Proteomes" id="UP000077266">
    <property type="component" value="Unassembled WGS sequence"/>
</dbReference>